<dbReference type="AlphaFoldDB" id="A0A0E9VFU2"/>
<reference evidence="1" key="2">
    <citation type="journal article" date="2015" name="Fish Shellfish Immunol.">
        <title>Early steps in the European eel (Anguilla anguilla)-Vibrio vulnificus interaction in the gills: Role of the RtxA13 toxin.</title>
        <authorList>
            <person name="Callol A."/>
            <person name="Pajuelo D."/>
            <person name="Ebbesson L."/>
            <person name="Teles M."/>
            <person name="MacKenzie S."/>
            <person name="Amaro C."/>
        </authorList>
    </citation>
    <scope>NUCLEOTIDE SEQUENCE</scope>
</reference>
<organism evidence="1">
    <name type="scientific">Anguilla anguilla</name>
    <name type="common">European freshwater eel</name>
    <name type="synonym">Muraena anguilla</name>
    <dbReference type="NCBI Taxonomy" id="7936"/>
    <lineage>
        <taxon>Eukaryota</taxon>
        <taxon>Metazoa</taxon>
        <taxon>Chordata</taxon>
        <taxon>Craniata</taxon>
        <taxon>Vertebrata</taxon>
        <taxon>Euteleostomi</taxon>
        <taxon>Actinopterygii</taxon>
        <taxon>Neopterygii</taxon>
        <taxon>Teleostei</taxon>
        <taxon>Anguilliformes</taxon>
        <taxon>Anguillidae</taxon>
        <taxon>Anguilla</taxon>
    </lineage>
</organism>
<protein>
    <submittedName>
        <fullName evidence="1">Uncharacterized protein</fullName>
    </submittedName>
</protein>
<name>A0A0E9VFU2_ANGAN</name>
<dbReference type="EMBL" id="GBXM01031711">
    <property type="protein sequence ID" value="JAH76866.1"/>
    <property type="molecule type" value="Transcribed_RNA"/>
</dbReference>
<accession>A0A0E9VFU2</accession>
<evidence type="ECO:0000313" key="1">
    <source>
        <dbReference type="EMBL" id="JAH76866.1"/>
    </source>
</evidence>
<sequence>MQCQQKRSVFLRNGMLDPLITNRIIHIH</sequence>
<proteinExistence type="predicted"/>
<reference evidence="1" key="1">
    <citation type="submission" date="2014-11" db="EMBL/GenBank/DDBJ databases">
        <authorList>
            <person name="Amaro Gonzalez C."/>
        </authorList>
    </citation>
    <scope>NUCLEOTIDE SEQUENCE</scope>
</reference>